<keyword evidence="2" id="KW-1185">Reference proteome</keyword>
<dbReference type="Proteomes" id="UP001549184">
    <property type="component" value="Unassembled WGS sequence"/>
</dbReference>
<reference evidence="1 2" key="1">
    <citation type="submission" date="2024-06" db="EMBL/GenBank/DDBJ databases">
        <title>Sorghum-associated microbial communities from plants grown in Nebraska, USA.</title>
        <authorList>
            <person name="Schachtman D."/>
        </authorList>
    </citation>
    <scope>NUCLEOTIDE SEQUENCE [LARGE SCALE GENOMIC DNA]</scope>
    <source>
        <strain evidence="1 2">1073</strain>
    </source>
</reference>
<dbReference type="InterPro" id="IPR042258">
    <property type="entry name" value="DGOK_N"/>
</dbReference>
<dbReference type="EC" id="2.7.1.58" evidence="1"/>
<evidence type="ECO:0000313" key="2">
    <source>
        <dbReference type="Proteomes" id="UP001549184"/>
    </source>
</evidence>
<sequence length="313" mass="33140">MMRLIGLDWGTSSLRAFLFDADGMVLEQRHRAWGIRQLPEGGFGAALNDVLAGWPTELPLIASGMVGSRQGWREVPYVDVPAHLDALVAGIRAVDTGEGRLLHIVPGVRDAHGPDVMRGEETQILGALADDDIGERTLVLPGTHSKWVTTRDGRVTRVATLMTGELFALLRHHSILGAGVSDAAGSDDDVDAFDAGVHAARDSAASGVLSRLFSARTLVLDGRLAPASVPSYLSGLMIGEEWRIAAAQGWLRTDVPPLLIGDAAQRARYHCAAASFGVHLVDAAQDAAACGLWRLATAAKLLETDASLVGVTH</sequence>
<proteinExistence type="predicted"/>
<dbReference type="Pfam" id="PF05035">
    <property type="entry name" value="DGOK"/>
    <property type="match status" value="1"/>
</dbReference>
<evidence type="ECO:0000313" key="1">
    <source>
        <dbReference type="EMBL" id="MET3653582.1"/>
    </source>
</evidence>
<accession>A0ABV2JYC9</accession>
<keyword evidence="1" id="KW-0808">Transferase</keyword>
<name>A0ABV2JYC9_9GAMM</name>
<dbReference type="Gene3D" id="3.30.420.300">
    <property type="entry name" value="2-keto-3-deoxy-galactonokinase, substrate binding domain"/>
    <property type="match status" value="1"/>
</dbReference>
<dbReference type="InterPro" id="IPR043129">
    <property type="entry name" value="ATPase_NBD"/>
</dbReference>
<dbReference type="CDD" id="cd24012">
    <property type="entry name" value="ASKHA_NBD_KDGal-kinase"/>
    <property type="match status" value="1"/>
</dbReference>
<dbReference type="SUPFAM" id="SSF53067">
    <property type="entry name" value="Actin-like ATPase domain"/>
    <property type="match status" value="1"/>
</dbReference>
<dbReference type="EMBL" id="JBEPMU010000005">
    <property type="protein sequence ID" value="MET3653582.1"/>
    <property type="molecule type" value="Genomic_DNA"/>
</dbReference>
<dbReference type="GO" id="GO:0008671">
    <property type="term" value="F:2-dehydro-3-deoxygalactonokinase activity"/>
    <property type="evidence" value="ECO:0007669"/>
    <property type="project" value="UniProtKB-EC"/>
</dbReference>
<protein>
    <submittedName>
        <fullName evidence="1">2-dehydro-3-deoxygalactonokinase</fullName>
        <ecNumber evidence="1">2.7.1.58</ecNumber>
    </submittedName>
</protein>
<gene>
    <name evidence="1" type="ORF">ABIC75_003319</name>
</gene>
<dbReference type="InterPro" id="IPR042257">
    <property type="entry name" value="DGOK_C"/>
</dbReference>
<dbReference type="InterPro" id="IPR007729">
    <property type="entry name" value="DGOK"/>
</dbReference>
<comment type="caution">
    <text evidence="1">The sequence shown here is derived from an EMBL/GenBank/DDBJ whole genome shotgun (WGS) entry which is preliminary data.</text>
</comment>
<dbReference type="RefSeq" id="WP_354014971.1">
    <property type="nucleotide sequence ID" value="NZ_JBEPMU010000005.1"/>
</dbReference>
<organism evidence="1 2">
    <name type="scientific">Dyella japonica</name>
    <dbReference type="NCBI Taxonomy" id="231455"/>
    <lineage>
        <taxon>Bacteria</taxon>
        <taxon>Pseudomonadati</taxon>
        <taxon>Pseudomonadota</taxon>
        <taxon>Gammaproteobacteria</taxon>
        <taxon>Lysobacterales</taxon>
        <taxon>Rhodanobacteraceae</taxon>
        <taxon>Dyella</taxon>
    </lineage>
</organism>
<dbReference type="Gene3D" id="3.30.420.310">
    <property type="entry name" value="2-keto-3-deoxy-galactonokinase, C-terminal domain"/>
    <property type="match status" value="1"/>
</dbReference>